<gene>
    <name evidence="2" type="ORF">WCN91_10240</name>
</gene>
<dbReference type="GO" id="GO:0016787">
    <property type="term" value="F:hydrolase activity"/>
    <property type="evidence" value="ECO:0007669"/>
    <property type="project" value="UniProtKB-KW"/>
</dbReference>
<keyword evidence="2" id="KW-0378">Hydrolase</keyword>
<dbReference type="SUPFAM" id="SSF53474">
    <property type="entry name" value="alpha/beta-Hydrolases"/>
    <property type="match status" value="1"/>
</dbReference>
<evidence type="ECO:0000259" key="1">
    <source>
        <dbReference type="Pfam" id="PF00561"/>
    </source>
</evidence>
<sequence>MHTFSINTRALTLCGLSNNQQTLGLHQDDVVIACHGWQDNSGSFAPLMRELSLSLPFYAFDWAGHGLSQWRHPQAHYYFIDYVDDLHQIISQCQARRVHLVGHSLGAMVASLYAACFGEHISSLTLIEGIGLVYAEPEEAKALLIRALAQRARGEKIREYPSAADLIARRLAISDFDESVGNELMARNIEPGPKGGVRLRTDPRIKHYSAFRYSEAQAHALLDIIDVPTLLIKGTAGYSMVHQNEHKFAHHYSQLSAKVVAGGHHCHMQSASECAELIGAHLRQSGAR</sequence>
<dbReference type="InterPro" id="IPR000073">
    <property type="entry name" value="AB_hydrolase_1"/>
</dbReference>
<dbReference type="PANTHER" id="PTHR43798:SF33">
    <property type="entry name" value="HYDROLASE, PUTATIVE (AFU_ORTHOLOGUE AFUA_2G14860)-RELATED"/>
    <property type="match status" value="1"/>
</dbReference>
<dbReference type="Proteomes" id="UP001447008">
    <property type="component" value="Unassembled WGS sequence"/>
</dbReference>
<dbReference type="PANTHER" id="PTHR43798">
    <property type="entry name" value="MONOACYLGLYCEROL LIPASE"/>
    <property type="match status" value="1"/>
</dbReference>
<comment type="caution">
    <text evidence="2">The sequence shown here is derived from an EMBL/GenBank/DDBJ whole genome shotgun (WGS) entry which is preliminary data.</text>
</comment>
<dbReference type="InterPro" id="IPR050266">
    <property type="entry name" value="AB_hydrolase_sf"/>
</dbReference>
<name>A0ABU9MWY5_9GAMM</name>
<protein>
    <submittedName>
        <fullName evidence="2">Alpha/beta hydrolase</fullName>
    </submittedName>
</protein>
<evidence type="ECO:0000313" key="2">
    <source>
        <dbReference type="EMBL" id="MEM0515784.1"/>
    </source>
</evidence>
<dbReference type="RefSeq" id="WP_342678722.1">
    <property type="nucleotide sequence ID" value="NZ_JBCGCU010000010.1"/>
</dbReference>
<dbReference type="Gene3D" id="3.40.50.1820">
    <property type="entry name" value="alpha/beta hydrolase"/>
    <property type="match status" value="1"/>
</dbReference>
<evidence type="ECO:0000313" key="3">
    <source>
        <dbReference type="Proteomes" id="UP001447008"/>
    </source>
</evidence>
<dbReference type="InterPro" id="IPR029058">
    <property type="entry name" value="AB_hydrolase_fold"/>
</dbReference>
<keyword evidence="3" id="KW-1185">Reference proteome</keyword>
<dbReference type="EMBL" id="JBCGCU010000010">
    <property type="protein sequence ID" value="MEM0515784.1"/>
    <property type="molecule type" value="Genomic_DNA"/>
</dbReference>
<organism evidence="2 3">
    <name type="scientific">Pseudoalteromonas qingdaonensis</name>
    <dbReference type="NCBI Taxonomy" id="3131913"/>
    <lineage>
        <taxon>Bacteria</taxon>
        <taxon>Pseudomonadati</taxon>
        <taxon>Pseudomonadota</taxon>
        <taxon>Gammaproteobacteria</taxon>
        <taxon>Alteromonadales</taxon>
        <taxon>Pseudoalteromonadaceae</taxon>
        <taxon>Pseudoalteromonas</taxon>
    </lineage>
</organism>
<proteinExistence type="predicted"/>
<feature type="domain" description="AB hydrolase-1" evidence="1">
    <location>
        <begin position="30"/>
        <end position="267"/>
    </location>
</feature>
<reference evidence="2 3" key="1">
    <citation type="submission" date="2024-03" db="EMBL/GenBank/DDBJ databases">
        <title>Pseudoalteromonas qingdaonensis sp. nov., isolated from the intestines of marine benthic organisms.</title>
        <authorList>
            <person name="Lin X."/>
            <person name="Fang S."/>
            <person name="Hu X."/>
        </authorList>
    </citation>
    <scope>NUCLEOTIDE SEQUENCE [LARGE SCALE GENOMIC DNA]</scope>
    <source>
        <strain evidence="2 3">YIC-827</strain>
    </source>
</reference>
<dbReference type="Pfam" id="PF00561">
    <property type="entry name" value="Abhydrolase_1"/>
    <property type="match status" value="1"/>
</dbReference>
<accession>A0ABU9MWY5</accession>